<dbReference type="EMBL" id="OZ023716">
    <property type="protein sequence ID" value="CAK9864933.1"/>
    <property type="molecule type" value="Genomic_DNA"/>
</dbReference>
<keyword evidence="3" id="KW-1185">Reference proteome</keyword>
<proteinExistence type="predicted"/>
<reference evidence="2" key="1">
    <citation type="submission" date="2024-03" db="EMBL/GenBank/DDBJ databases">
        <authorList>
            <consortium name="ELIXIR-Norway"/>
            <consortium name="Elixir Norway"/>
        </authorList>
    </citation>
    <scope>NUCLEOTIDE SEQUENCE</scope>
</reference>
<dbReference type="InterPro" id="IPR008469">
    <property type="entry name" value="DREPP"/>
</dbReference>
<evidence type="ECO:0000256" key="1">
    <source>
        <dbReference type="SAM" id="MobiDB-lite"/>
    </source>
</evidence>
<dbReference type="Proteomes" id="UP001497522">
    <property type="component" value="Chromosome 15"/>
</dbReference>
<sequence>MSRISYTRPSSYKPLSKKISKCKSSLEYNLRAEAATRGGGSMAFLLRAISSGSENDHNSLRLKADTENARRAFRIEQENILRRVEAEDEELQSLVERIYDTSFPESQKFLKNPTKERVKAHTDTVCRLLSGLSSQDVPVTRLLLEVVTKHGITDRVHEPLITLLEMVRPLLSNKDIPDFTSDDLLDAIDNQWHSGINSVKSSPAIIWGTSATSHLSQSCVRCRTSKAALSPRSCALRKTVSSTSLPVSKAVEEKTHGEFSASPTTIAHESRPLTLPLLRSFSDENFASSSSYTPLGSLATHGTHGTEDLENYTQSVDAECRERPDVKLTFKACGIPEVLQPLEDHPGEEHGFKDLETSPGIPKDLQPVPVSVSEEQGLDQTSSGMIPEVLQGPVPDHGEEHEGLGQTSSSGIPELLQPVPLENQGVLQELDQSSLTSLLHGFSGGMKILPLVEEAEEHQENISTKSPGLVPMGAASNLEISSPQIPQVLDCAVASTCNGEAHGAVDQYATEVPGAVDHATEGKGKLLKVPNGKLELATEWSVSRFGTQDSCCRGIEQAGQGARNHDSPSMNSEQLLLDDHQLISPTPISPERIQHNFEDSGEMCTYPFVQVPQCEVKSLPTAANREEEEESLPSLNSCVQELGAGDGDAGMLNPTDVEGMAELLSSSSMHSGVDDVAAANLGTGEETGLFKAEESNSNSPSMVVPTSNSAREEIELESLRFYKMKQKLKTCCWWCCFCPSANS</sequence>
<name>A0ABP1AQU3_9BRYO</name>
<evidence type="ECO:0000313" key="3">
    <source>
        <dbReference type="Proteomes" id="UP001497522"/>
    </source>
</evidence>
<feature type="region of interest" description="Disordered" evidence="1">
    <location>
        <begin position="341"/>
        <end position="363"/>
    </location>
</feature>
<accession>A0ABP1AQU3</accession>
<dbReference type="Pfam" id="PF05558">
    <property type="entry name" value="DREPP"/>
    <property type="match status" value="1"/>
</dbReference>
<feature type="compositionally biased region" description="Basic and acidic residues" evidence="1">
    <location>
        <begin position="342"/>
        <end position="356"/>
    </location>
</feature>
<organism evidence="2 3">
    <name type="scientific">Sphagnum jensenii</name>
    <dbReference type="NCBI Taxonomy" id="128206"/>
    <lineage>
        <taxon>Eukaryota</taxon>
        <taxon>Viridiplantae</taxon>
        <taxon>Streptophyta</taxon>
        <taxon>Embryophyta</taxon>
        <taxon>Bryophyta</taxon>
        <taxon>Sphagnophytina</taxon>
        <taxon>Sphagnopsida</taxon>
        <taxon>Sphagnales</taxon>
        <taxon>Sphagnaceae</taxon>
        <taxon>Sphagnum</taxon>
    </lineage>
</organism>
<protein>
    <submittedName>
        <fullName evidence="2">Uncharacterized protein</fullName>
    </submittedName>
</protein>
<feature type="region of interest" description="Disordered" evidence="1">
    <location>
        <begin position="245"/>
        <end position="265"/>
    </location>
</feature>
<evidence type="ECO:0000313" key="2">
    <source>
        <dbReference type="EMBL" id="CAK9864933.1"/>
    </source>
</evidence>
<gene>
    <name evidence="2" type="ORF">CSSPJE1EN2_LOCUS7928</name>
</gene>